<dbReference type="RefSeq" id="WP_198328556.1">
    <property type="nucleotide sequence ID" value="NZ_CP022129.1"/>
</dbReference>
<dbReference type="Proteomes" id="UP000237423">
    <property type="component" value="Unassembled WGS sequence"/>
</dbReference>
<proteinExistence type="predicted"/>
<feature type="transmembrane region" description="Helical" evidence="1">
    <location>
        <begin position="7"/>
        <end position="26"/>
    </location>
</feature>
<keyword evidence="1" id="KW-0472">Membrane</keyword>
<dbReference type="Pfam" id="PF09842">
    <property type="entry name" value="DUF2069"/>
    <property type="match status" value="1"/>
</dbReference>
<gene>
    <name evidence="2" type="ORF">AADEFJLK_00449</name>
</gene>
<dbReference type="InterPro" id="IPR018643">
    <property type="entry name" value="DUF2069_membrane"/>
</dbReference>
<reference evidence="2 3" key="1">
    <citation type="submission" date="2017-11" db="EMBL/GenBank/DDBJ databases">
        <title>Draft Genome Sequence of Methylobacter psychrotolerans Sph1T, an Obligate Methanotroph from Low-Temperature Environments.</title>
        <authorList>
            <person name="Oshkin I.Y."/>
            <person name="Miroshnikov K."/>
            <person name="Belova S.E."/>
            <person name="Korzhenkov A."/>
            <person name="Toshchakov S.V."/>
            <person name="Dedysh S.N."/>
        </authorList>
    </citation>
    <scope>NUCLEOTIDE SEQUENCE [LARGE SCALE GENOMIC DNA]</scope>
    <source>
        <strain evidence="2 3">Sph1</strain>
    </source>
</reference>
<feature type="transmembrane region" description="Helical" evidence="1">
    <location>
        <begin position="90"/>
        <end position="110"/>
    </location>
</feature>
<protein>
    <recommendedName>
        <fullName evidence="4">DUF2069 domain-containing protein</fullName>
    </recommendedName>
</protein>
<name>A0A2S5CRJ2_9GAMM</name>
<accession>A0A2S5CRJ2</accession>
<evidence type="ECO:0008006" key="4">
    <source>
        <dbReference type="Google" id="ProtNLM"/>
    </source>
</evidence>
<keyword evidence="1" id="KW-0812">Transmembrane</keyword>
<evidence type="ECO:0000313" key="2">
    <source>
        <dbReference type="EMBL" id="POZ53425.1"/>
    </source>
</evidence>
<feature type="transmembrane region" description="Helical" evidence="1">
    <location>
        <begin position="38"/>
        <end position="57"/>
    </location>
</feature>
<sequence>MKLNAQYFYIAALIGFFGLFALLMLWHTVLAPSGQLPVALMLLLSVTPLLLPMRGLLNRHRKSCTWAAYISLFYFIHGTMEAYSNADERLYASLEALLSFMLFLGTTLYLRFSPPAP</sequence>
<dbReference type="EMBL" id="PGFZ01000001">
    <property type="protein sequence ID" value="POZ53425.1"/>
    <property type="molecule type" value="Genomic_DNA"/>
</dbReference>
<organism evidence="2 3">
    <name type="scientific">Methylovulum psychrotolerans</name>
    <dbReference type="NCBI Taxonomy" id="1704499"/>
    <lineage>
        <taxon>Bacteria</taxon>
        <taxon>Pseudomonadati</taxon>
        <taxon>Pseudomonadota</taxon>
        <taxon>Gammaproteobacteria</taxon>
        <taxon>Methylococcales</taxon>
        <taxon>Methylococcaceae</taxon>
        <taxon>Methylovulum</taxon>
    </lineage>
</organism>
<evidence type="ECO:0000313" key="3">
    <source>
        <dbReference type="Proteomes" id="UP000237423"/>
    </source>
</evidence>
<dbReference type="AlphaFoldDB" id="A0A2S5CRJ2"/>
<keyword evidence="1" id="KW-1133">Transmembrane helix</keyword>
<comment type="caution">
    <text evidence="2">The sequence shown here is derived from an EMBL/GenBank/DDBJ whole genome shotgun (WGS) entry which is preliminary data.</text>
</comment>
<evidence type="ECO:0000256" key="1">
    <source>
        <dbReference type="SAM" id="Phobius"/>
    </source>
</evidence>